<protein>
    <submittedName>
        <fullName evidence="1">Uncharacterized protein</fullName>
    </submittedName>
</protein>
<accession>E3T4L5</accession>
<evidence type="ECO:0000313" key="2">
    <source>
        <dbReference type="Proteomes" id="UP000029781"/>
    </source>
</evidence>
<dbReference type="Proteomes" id="UP000029781">
    <property type="component" value="Segment"/>
</dbReference>
<dbReference type="EMBL" id="GU244497">
    <property type="protein sequence ID" value="ADO67128.1"/>
    <property type="molecule type" value="Genomic_DNA"/>
</dbReference>
<reference evidence="1 2" key="1">
    <citation type="journal article" date="2010" name="Proc. Natl. Acad. Sci. U.S.A.">
        <title>Giant virus with a remarkable complement of genes infects marine zooplankton.</title>
        <authorList>
            <person name="Fischer M.G."/>
            <person name="Allen M.J."/>
            <person name="Wilson W.H."/>
            <person name="Suttle C.A."/>
        </authorList>
    </citation>
    <scope>NUCLEOTIDE SEQUENCE [LARGE SCALE GENOMIC DNA]</scope>
    <source>
        <strain evidence="1 2">BV-PW1</strain>
    </source>
</reference>
<dbReference type="Gene3D" id="3.40.50.11980">
    <property type="match status" value="1"/>
</dbReference>
<name>E3T4L5_CROVB</name>
<keyword evidence="2" id="KW-1185">Reference proteome</keyword>
<sequence length="325" mass="38416">MSKSSMKEHISTIFTVDEIITFVDNKSIDPGTSMLILKQLVETPDNLLLIDKIINKLIVQKTLKWRHLKVVLPLYRTKEPTEFFKFYQKHIMPVIPIEEKLILGIIDIYPELIELYLNQYVIIDKVFKDEPEDMPKVDYSFLLNQIEVFIKKSFSQKGLTTFLNVFPTEKYDLVFDGNNILLNKKGIFEVESFKKLHSLVESTKTKGYTPLVFIHIRHVKTIKRLGLDIPFAFISTPYRYNDDWFSLYYAIKHDIPLVSRDIFRDHINQFDTIPQSNLLKIFLHHRKISINKDFTKIIFKDRNIPIIFKNKDGYYIPGKSCYLKI</sequence>
<proteinExistence type="predicted"/>
<organismHost>
    <name type="scientific">Cafeteria roenbergensis</name>
    <name type="common">Marine flagellate</name>
    <dbReference type="NCBI Taxonomy" id="33653"/>
</organismHost>
<dbReference type="RefSeq" id="YP_003969727.1">
    <property type="nucleotide sequence ID" value="NC_014637.1"/>
</dbReference>
<dbReference type="KEGG" id="vg:9887497"/>
<evidence type="ECO:0000313" key="1">
    <source>
        <dbReference type="EMBL" id="ADO67128.1"/>
    </source>
</evidence>
<organism evidence="1 2">
    <name type="scientific">Cafeteria roenbergensis virus (strain BV-PW1)</name>
    <name type="common">CroV</name>
    <dbReference type="NCBI Taxonomy" id="693272"/>
    <lineage>
        <taxon>Viruses</taxon>
        <taxon>Varidnaviria</taxon>
        <taxon>Bamfordvirae</taxon>
        <taxon>Nucleocytoviricota</taxon>
        <taxon>Megaviricetes</taxon>
        <taxon>Imitervirales</taxon>
        <taxon>Mimiviridae</taxon>
        <taxon>Aliimimivirinae</taxon>
        <taxon>Rheavirus</taxon>
        <taxon>Rheavirus sinusmexicani</taxon>
    </lineage>
</organism>
<gene>
    <name evidence="1" type="ORF">crov095</name>
</gene>
<dbReference type="GeneID" id="9887497"/>